<evidence type="ECO:0008006" key="3">
    <source>
        <dbReference type="Google" id="ProtNLM"/>
    </source>
</evidence>
<dbReference type="AlphaFoldDB" id="A0A7X9WV14"/>
<accession>A0A7X9WV14</accession>
<evidence type="ECO:0000313" key="1">
    <source>
        <dbReference type="EMBL" id="NML10441.1"/>
    </source>
</evidence>
<dbReference type="Proteomes" id="UP000519023">
    <property type="component" value="Unassembled WGS sequence"/>
</dbReference>
<proteinExistence type="predicted"/>
<keyword evidence="2" id="KW-1185">Reference proteome</keyword>
<dbReference type="EMBL" id="JABBFV010000006">
    <property type="protein sequence ID" value="NML10441.1"/>
    <property type="molecule type" value="Genomic_DNA"/>
</dbReference>
<name>A0A7X9WV14_9SPHN</name>
<organism evidence="1 2">
    <name type="scientific">Sphingobium psychrophilum</name>
    <dbReference type="NCBI Taxonomy" id="2728834"/>
    <lineage>
        <taxon>Bacteria</taxon>
        <taxon>Pseudomonadati</taxon>
        <taxon>Pseudomonadota</taxon>
        <taxon>Alphaproteobacteria</taxon>
        <taxon>Sphingomonadales</taxon>
        <taxon>Sphingomonadaceae</taxon>
        <taxon>Sphingobium</taxon>
    </lineage>
</organism>
<protein>
    <recommendedName>
        <fullName evidence="3">LSU ribosomal protein L21p</fullName>
    </recommendedName>
</protein>
<reference evidence="1 2" key="1">
    <citation type="submission" date="2020-04" db="EMBL/GenBank/DDBJ databases">
        <title>Sphingobium sp. AR-3-1 isolated from Arctic soil.</title>
        <authorList>
            <person name="Dahal R.H."/>
            <person name="Chaudhary D.K."/>
        </authorList>
    </citation>
    <scope>NUCLEOTIDE SEQUENCE [LARGE SCALE GENOMIC DNA]</scope>
    <source>
        <strain evidence="1 2">AR-3-1</strain>
    </source>
</reference>
<dbReference type="RefSeq" id="WP_169572728.1">
    <property type="nucleotide sequence ID" value="NZ_JABBFV010000006.1"/>
</dbReference>
<dbReference type="Gene3D" id="1.10.150.20">
    <property type="entry name" value="5' to 3' exonuclease, C-terminal subdomain"/>
    <property type="match status" value="1"/>
</dbReference>
<comment type="caution">
    <text evidence="1">The sequence shown here is derived from an EMBL/GenBank/DDBJ whole genome shotgun (WGS) entry which is preliminary data.</text>
</comment>
<sequence>MQEFFMDYGLWLLVALLVVIALVFLLSGKRKAEEPVEPSVPVAAPPSVPTPTAPTPFVDPIIAAPVAVAPVVVEPVAPVEPIAPVEPVAPVVPIEPMPAPEPMPEPAPAREPIPASPAIAAIADEDDDLLRLKGVGPKLKSLLIELGVTRYAQIAAWGDVDIAAIDAKLGNFKGRPVRDHWVDQAKYLAAGDIAGFEAKYGKL</sequence>
<evidence type="ECO:0000313" key="2">
    <source>
        <dbReference type="Proteomes" id="UP000519023"/>
    </source>
</evidence>
<gene>
    <name evidence="1" type="ORF">HHL08_09805</name>
</gene>